<keyword evidence="4" id="KW-0460">Magnesium</keyword>
<dbReference type="CDD" id="cd10803">
    <property type="entry name" value="YdjC_EF3048_like"/>
    <property type="match status" value="1"/>
</dbReference>
<dbReference type="RefSeq" id="WP_093338066.1">
    <property type="nucleotide sequence ID" value="NZ_FOXD01000015.1"/>
</dbReference>
<dbReference type="SUPFAM" id="SSF88713">
    <property type="entry name" value="Glycoside hydrolase/deacetylase"/>
    <property type="match status" value="1"/>
</dbReference>
<dbReference type="GO" id="GO:0019213">
    <property type="term" value="F:deacetylase activity"/>
    <property type="evidence" value="ECO:0007669"/>
    <property type="project" value="TreeGrafter"/>
</dbReference>
<dbReference type="EMBL" id="FOXD01000015">
    <property type="protein sequence ID" value="SFQ02639.1"/>
    <property type="molecule type" value="Genomic_DNA"/>
</dbReference>
<keyword evidence="2" id="KW-0479">Metal-binding</keyword>
<evidence type="ECO:0000313" key="6">
    <source>
        <dbReference type="EMBL" id="SFQ02639.1"/>
    </source>
</evidence>
<keyword evidence="5" id="KW-0119">Carbohydrate metabolism</keyword>
<gene>
    <name evidence="6" type="ORF">SAMN05518683_11534</name>
</gene>
<protein>
    <recommendedName>
        <fullName evidence="8">Carbohydrate deacetylase</fullName>
    </recommendedName>
</protein>
<evidence type="ECO:0000256" key="2">
    <source>
        <dbReference type="ARBA" id="ARBA00022723"/>
    </source>
</evidence>
<proteinExistence type="predicted"/>
<dbReference type="Gene3D" id="3.20.20.370">
    <property type="entry name" value="Glycoside hydrolase/deacetylase"/>
    <property type="match status" value="1"/>
</dbReference>
<dbReference type="InterPro" id="IPR022948">
    <property type="entry name" value="COD_ChbG_bac"/>
</dbReference>
<dbReference type="OrthoDB" id="9774177at2"/>
<dbReference type="GO" id="GO:0000272">
    <property type="term" value="P:polysaccharide catabolic process"/>
    <property type="evidence" value="ECO:0007669"/>
    <property type="project" value="InterPro"/>
</dbReference>
<keyword evidence="7" id="KW-1185">Reference proteome</keyword>
<dbReference type="STRING" id="1884432.SAMN05518683_11534"/>
<dbReference type="GO" id="GO:0016811">
    <property type="term" value="F:hydrolase activity, acting on carbon-nitrogen (but not peptide) bonds, in linear amides"/>
    <property type="evidence" value="ECO:0007669"/>
    <property type="project" value="InterPro"/>
</dbReference>
<sequence>MKNVIINADDFGYSKGVNYGIMEAYTSGVLTSTTLMTNMPEASHACNLAAANPELGVGIHLTLTCGPPLVSGHQTIVDEQGQFHALSYYSGSYNIDEEEVYQEWKTQIERAVQFGITPTHLDSHHHIHSYPGLTEIYASLAASFHLPVRVPFPEKTPGGDSFVSEVMTTDCLELCIDKLKGNMEEMYDQAYTIEFMTHPAYLDKPLIEGSSFLFPRTQELALLTDDALKHQLNNNANVQLITFRDLS</sequence>
<dbReference type="Pfam" id="PF04794">
    <property type="entry name" value="YdjC"/>
    <property type="match status" value="1"/>
</dbReference>
<organism evidence="6 7">
    <name type="scientific">Salibacterium halotolerans</name>
    <dbReference type="NCBI Taxonomy" id="1884432"/>
    <lineage>
        <taxon>Bacteria</taxon>
        <taxon>Bacillati</taxon>
        <taxon>Bacillota</taxon>
        <taxon>Bacilli</taxon>
        <taxon>Bacillales</taxon>
        <taxon>Bacillaceae</taxon>
    </lineage>
</organism>
<evidence type="ECO:0000256" key="4">
    <source>
        <dbReference type="ARBA" id="ARBA00022842"/>
    </source>
</evidence>
<dbReference type="PANTHER" id="PTHR31609">
    <property type="entry name" value="YDJC DEACETYLASE FAMILY MEMBER"/>
    <property type="match status" value="1"/>
</dbReference>
<dbReference type="AlphaFoldDB" id="A0A1I5V551"/>
<evidence type="ECO:0000313" key="7">
    <source>
        <dbReference type="Proteomes" id="UP000198892"/>
    </source>
</evidence>
<reference evidence="7" key="1">
    <citation type="submission" date="2016-10" db="EMBL/GenBank/DDBJ databases">
        <authorList>
            <person name="Varghese N."/>
            <person name="Submissions S."/>
        </authorList>
    </citation>
    <scope>NUCLEOTIDE SEQUENCE [LARGE SCALE GENOMIC DNA]</scope>
    <source>
        <strain evidence="7">S7</strain>
    </source>
</reference>
<evidence type="ECO:0008006" key="8">
    <source>
        <dbReference type="Google" id="ProtNLM"/>
    </source>
</evidence>
<dbReference type="InterPro" id="IPR006879">
    <property type="entry name" value="YdjC-like"/>
</dbReference>
<evidence type="ECO:0000256" key="1">
    <source>
        <dbReference type="ARBA" id="ARBA00001946"/>
    </source>
</evidence>
<dbReference type="GO" id="GO:0046872">
    <property type="term" value="F:metal ion binding"/>
    <property type="evidence" value="ECO:0007669"/>
    <property type="project" value="UniProtKB-KW"/>
</dbReference>
<comment type="cofactor">
    <cofactor evidence="1">
        <name>Mg(2+)</name>
        <dbReference type="ChEBI" id="CHEBI:18420"/>
    </cofactor>
</comment>
<dbReference type="InterPro" id="IPR011330">
    <property type="entry name" value="Glyco_hydro/deAcase_b/a-brl"/>
</dbReference>
<name>A0A1I5V551_9BACI</name>
<keyword evidence="3" id="KW-0378">Hydrolase</keyword>
<dbReference type="Proteomes" id="UP000198892">
    <property type="component" value="Unassembled WGS sequence"/>
</dbReference>
<evidence type="ECO:0000256" key="3">
    <source>
        <dbReference type="ARBA" id="ARBA00022801"/>
    </source>
</evidence>
<accession>A0A1I5V551</accession>
<dbReference type="PANTHER" id="PTHR31609:SF1">
    <property type="entry name" value="CARBOHYDRATE DEACETYLASE"/>
    <property type="match status" value="1"/>
</dbReference>
<dbReference type="NCBIfam" id="NF002559">
    <property type="entry name" value="PRK02134.1"/>
    <property type="match status" value="1"/>
</dbReference>
<evidence type="ECO:0000256" key="5">
    <source>
        <dbReference type="ARBA" id="ARBA00023277"/>
    </source>
</evidence>